<protein>
    <submittedName>
        <fullName evidence="2">Uncharacterized protein</fullName>
    </submittedName>
</protein>
<dbReference type="OrthoDB" id="583757at2"/>
<sequence>MNLHPTRHGSLLSNSTTNTADAYGLGRYNPMTEEAGDPPQHQIARLLTLKSQQKLALLRNLEEDWDGNGSAKPIAEAIANAEARLPELYRVSARVGIWREPQVSASEDGEVIFEWWSDERKVTLYFAPESMEVVRSWGTNIDTEMDQSSLPSLDAFADVWIWLQYA</sequence>
<organism evidence="2 3">
    <name type="scientific">Variovorax guangxiensis</name>
    <dbReference type="NCBI Taxonomy" id="1775474"/>
    <lineage>
        <taxon>Bacteria</taxon>
        <taxon>Pseudomonadati</taxon>
        <taxon>Pseudomonadota</taxon>
        <taxon>Betaproteobacteria</taxon>
        <taxon>Burkholderiales</taxon>
        <taxon>Comamonadaceae</taxon>
        <taxon>Variovorax</taxon>
    </lineage>
</organism>
<evidence type="ECO:0000256" key="1">
    <source>
        <dbReference type="SAM" id="MobiDB-lite"/>
    </source>
</evidence>
<dbReference type="Proteomes" id="UP000281118">
    <property type="component" value="Unassembled WGS sequence"/>
</dbReference>
<dbReference type="AlphaFoldDB" id="A0A3S0ZSN8"/>
<dbReference type="RefSeq" id="WP_126025365.1">
    <property type="nucleotide sequence ID" value="NZ_RXFT01000019.1"/>
</dbReference>
<feature type="region of interest" description="Disordered" evidence="1">
    <location>
        <begin position="1"/>
        <end position="39"/>
    </location>
</feature>
<reference evidence="2 3" key="1">
    <citation type="submission" date="2018-12" db="EMBL/GenBank/DDBJ databases">
        <title>The genome sequences of Variovorax guangxiensis DSM 27352.</title>
        <authorList>
            <person name="Gao J."/>
            <person name="Sun J."/>
        </authorList>
    </citation>
    <scope>NUCLEOTIDE SEQUENCE [LARGE SCALE GENOMIC DNA]</scope>
    <source>
        <strain evidence="2 3">DSM 27352</strain>
    </source>
</reference>
<evidence type="ECO:0000313" key="3">
    <source>
        <dbReference type="Proteomes" id="UP000281118"/>
    </source>
</evidence>
<dbReference type="EMBL" id="RXFT01000019">
    <property type="protein sequence ID" value="RUR71288.1"/>
    <property type="molecule type" value="Genomic_DNA"/>
</dbReference>
<feature type="compositionally biased region" description="Polar residues" evidence="1">
    <location>
        <begin position="11"/>
        <end position="20"/>
    </location>
</feature>
<evidence type="ECO:0000313" key="2">
    <source>
        <dbReference type="EMBL" id="RUR71288.1"/>
    </source>
</evidence>
<name>A0A3S0ZSN8_9BURK</name>
<gene>
    <name evidence="2" type="ORF">EJP67_30010</name>
</gene>
<comment type="caution">
    <text evidence="2">The sequence shown here is derived from an EMBL/GenBank/DDBJ whole genome shotgun (WGS) entry which is preliminary data.</text>
</comment>
<accession>A0A3S0ZSN8</accession>
<proteinExistence type="predicted"/>